<evidence type="ECO:0000313" key="2">
    <source>
        <dbReference type="Proteomes" id="UP000501690"/>
    </source>
</evidence>
<name>A0A4D6LPP5_VIGUN</name>
<organism evidence="1 2">
    <name type="scientific">Vigna unguiculata</name>
    <name type="common">Cowpea</name>
    <dbReference type="NCBI Taxonomy" id="3917"/>
    <lineage>
        <taxon>Eukaryota</taxon>
        <taxon>Viridiplantae</taxon>
        <taxon>Streptophyta</taxon>
        <taxon>Embryophyta</taxon>
        <taxon>Tracheophyta</taxon>
        <taxon>Spermatophyta</taxon>
        <taxon>Magnoliopsida</taxon>
        <taxon>eudicotyledons</taxon>
        <taxon>Gunneridae</taxon>
        <taxon>Pentapetalae</taxon>
        <taxon>rosids</taxon>
        <taxon>fabids</taxon>
        <taxon>Fabales</taxon>
        <taxon>Fabaceae</taxon>
        <taxon>Papilionoideae</taxon>
        <taxon>50 kb inversion clade</taxon>
        <taxon>NPAAA clade</taxon>
        <taxon>indigoferoid/millettioid clade</taxon>
        <taxon>Phaseoleae</taxon>
        <taxon>Vigna</taxon>
    </lineage>
</organism>
<dbReference type="Proteomes" id="UP000501690">
    <property type="component" value="Linkage Group LG4"/>
</dbReference>
<protein>
    <submittedName>
        <fullName evidence="1">Uncharacterized protein</fullName>
    </submittedName>
</protein>
<dbReference type="EMBL" id="CP039348">
    <property type="protein sequence ID" value="QCD90375.1"/>
    <property type="molecule type" value="Genomic_DNA"/>
</dbReference>
<dbReference type="AlphaFoldDB" id="A0A4D6LPP5"/>
<sequence length="57" mass="6286">MIKLCRSLRCSGLRRIVSIAPSPSRRLRHAISVSAVFVASSRSHCLLCPFFVMPSPS</sequence>
<reference evidence="1 2" key="1">
    <citation type="submission" date="2019-04" db="EMBL/GenBank/DDBJ databases">
        <title>An improved genome assembly and genetic linkage map for asparagus bean, Vigna unguiculata ssp. sesquipedialis.</title>
        <authorList>
            <person name="Xia Q."/>
            <person name="Zhang R."/>
            <person name="Dong Y."/>
        </authorList>
    </citation>
    <scope>NUCLEOTIDE SEQUENCE [LARGE SCALE GENOMIC DNA]</scope>
    <source>
        <tissue evidence="1">Leaf</tissue>
    </source>
</reference>
<evidence type="ECO:0000313" key="1">
    <source>
        <dbReference type="EMBL" id="QCD90375.1"/>
    </source>
</evidence>
<keyword evidence="2" id="KW-1185">Reference proteome</keyword>
<gene>
    <name evidence="1" type="ORF">DEO72_LG4g1330</name>
</gene>
<proteinExistence type="predicted"/>
<accession>A0A4D6LPP5</accession>